<feature type="region of interest" description="Disordered" evidence="1">
    <location>
        <begin position="1"/>
        <end position="67"/>
    </location>
</feature>
<reference evidence="2" key="1">
    <citation type="submission" date="2023-03" db="EMBL/GenBank/DDBJ databases">
        <title>Massive genome expansion in bonnet fungi (Mycena s.s.) driven by repeated elements and novel gene families across ecological guilds.</title>
        <authorList>
            <consortium name="Lawrence Berkeley National Laboratory"/>
            <person name="Harder C.B."/>
            <person name="Miyauchi S."/>
            <person name="Viragh M."/>
            <person name="Kuo A."/>
            <person name="Thoen E."/>
            <person name="Andreopoulos B."/>
            <person name="Lu D."/>
            <person name="Skrede I."/>
            <person name="Drula E."/>
            <person name="Henrissat B."/>
            <person name="Morin E."/>
            <person name="Kohler A."/>
            <person name="Barry K."/>
            <person name="LaButti K."/>
            <person name="Morin E."/>
            <person name="Salamov A."/>
            <person name="Lipzen A."/>
            <person name="Mereny Z."/>
            <person name="Hegedus B."/>
            <person name="Baldrian P."/>
            <person name="Stursova M."/>
            <person name="Weitz H."/>
            <person name="Taylor A."/>
            <person name="Grigoriev I.V."/>
            <person name="Nagy L.G."/>
            <person name="Martin F."/>
            <person name="Kauserud H."/>
        </authorList>
    </citation>
    <scope>NUCLEOTIDE SEQUENCE</scope>
    <source>
        <strain evidence="2">CBHHK182m</strain>
    </source>
</reference>
<keyword evidence="3" id="KW-1185">Reference proteome</keyword>
<dbReference type="AlphaFoldDB" id="A0AAD7MPL8"/>
<evidence type="ECO:0000313" key="3">
    <source>
        <dbReference type="Proteomes" id="UP001215598"/>
    </source>
</evidence>
<gene>
    <name evidence="2" type="ORF">B0H16DRAFT_1591388</name>
</gene>
<comment type="caution">
    <text evidence="2">The sequence shown here is derived from an EMBL/GenBank/DDBJ whole genome shotgun (WGS) entry which is preliminary data.</text>
</comment>
<proteinExistence type="predicted"/>
<sequence length="198" mass="21661">MLHRTSGRKIKGKSAPRYTRTPRVQYAPSYAAPQTPPHPHPHPHPPPRRVGSGPRTHRRARAHTPAIDSRMPIPTRLAVDVRICACCGRAYLRMLCACASASSPLARQLRPFPALTFAAAPPHAPLPLPMTKLCARMHMMRARQVPAPSTQLLQADSSRACAALSTRNPLTYPAPSLSSPSSLRLCMYTMPPHAVRTP</sequence>
<protein>
    <submittedName>
        <fullName evidence="2">Uncharacterized protein</fullName>
    </submittedName>
</protein>
<organism evidence="2 3">
    <name type="scientific">Mycena metata</name>
    <dbReference type="NCBI Taxonomy" id="1033252"/>
    <lineage>
        <taxon>Eukaryota</taxon>
        <taxon>Fungi</taxon>
        <taxon>Dikarya</taxon>
        <taxon>Basidiomycota</taxon>
        <taxon>Agaricomycotina</taxon>
        <taxon>Agaricomycetes</taxon>
        <taxon>Agaricomycetidae</taxon>
        <taxon>Agaricales</taxon>
        <taxon>Marasmiineae</taxon>
        <taxon>Mycenaceae</taxon>
        <taxon>Mycena</taxon>
    </lineage>
</organism>
<dbReference type="EMBL" id="JARKIB010000182">
    <property type="protein sequence ID" value="KAJ7727079.1"/>
    <property type="molecule type" value="Genomic_DNA"/>
</dbReference>
<dbReference type="Proteomes" id="UP001215598">
    <property type="component" value="Unassembled WGS sequence"/>
</dbReference>
<accession>A0AAD7MPL8</accession>
<feature type="compositionally biased region" description="Basic residues" evidence="1">
    <location>
        <begin position="1"/>
        <end position="14"/>
    </location>
</feature>
<evidence type="ECO:0000313" key="2">
    <source>
        <dbReference type="EMBL" id="KAJ7727079.1"/>
    </source>
</evidence>
<evidence type="ECO:0000256" key="1">
    <source>
        <dbReference type="SAM" id="MobiDB-lite"/>
    </source>
</evidence>
<name>A0AAD7MPL8_9AGAR</name>